<accession>L7JZI4</accession>
<gene>
    <name evidence="1" type="ORF">THOM_0132</name>
</gene>
<sequence length="939" mass="109634">MWSNLYKYIDAGLKYIFLFENEDDFATENFIITENPEDLQMPGLWTVKQRTEMVQSITNENGINIFGNNKLVENLFSHDHAYYYNYAAGIRKIFYQTHQDVIDKNTNIQFKVINVPMSFSLYAKIIKLSIHCTVSFTIREIREILKHYTRFEKNIMILLLKHVCEHFLKDKTLLQKIQMYRDHPSDDPNTSSIMSIFLPFFDTEEAIYQFKMLVRLHIVLLISNGNKICPKLCSRSLLCQHQALCANHDAFALLFFFDKLEIYYEWFINNKNLLDTVFKCNMIDSSYAVSIYGSMEKYDSISDANVCKEILDLIQTSEFLQGTVVSELTLEFDSIHENVEIACLASIRASITAQCTECSLDFIQSIPEYIKITVSMDNLFSTPPFNISHNVTNMSFNNCNFDYSLRIPNNVESVYISDCTFNTNETLTLSERCKNVQISSSKLTFIFPNVIEFDMRSNTERNFFLFEFKINRMSEKEALLLDTAIIYKTISIDRSIESLAFVFVTIVPESCVTFNEATKYLTISQSEGLFDMRPYIGVMQHFKRNMTMKISPLKTSLHKLSEIILLDFELTETVQLSNIYESVVLNRVFMTENTEIILNKACKKLEINNSTVVINAWNVETIEHLFVRFSLKGNSFVKFVGLRRVNYVHLFNICLNVNSFATWLTGFESIKHLIFDNNHCLDDYHLIDAYYKNLMSFISTKESLERNPGLLRDVLAVRENKVTVLVYRRSNIIINYYLKHILNCEVMKKVSKLEFIGIAINSSNCNSFRNLKNLKALQLSLEKIDNKFLYNLPPNLKLLRVTDLFNENLNLRSEYTIKPSIIVQPHINLKILSVHVDFLYNLCFMAVSMPPLEILEVQYSRKIKIHSRVRKFKIKVRELFVQCKSYKQTYDHEITLTQNEMISFMKSIESHVEFEFLECVDFVFWGASVIFDPKTLRVV</sequence>
<organism evidence="1 2">
    <name type="scientific">Trachipleistophora hominis</name>
    <name type="common">Microsporidian parasite</name>
    <dbReference type="NCBI Taxonomy" id="72359"/>
    <lineage>
        <taxon>Eukaryota</taxon>
        <taxon>Fungi</taxon>
        <taxon>Fungi incertae sedis</taxon>
        <taxon>Microsporidia</taxon>
        <taxon>Pleistophoridae</taxon>
        <taxon>Trachipleistophora</taxon>
    </lineage>
</organism>
<keyword evidence="2" id="KW-1185">Reference proteome</keyword>
<protein>
    <submittedName>
        <fullName evidence="1">Putative LRR containing protein</fullName>
    </submittedName>
</protein>
<dbReference type="Proteomes" id="UP000011185">
    <property type="component" value="Unassembled WGS sequence"/>
</dbReference>
<dbReference type="AlphaFoldDB" id="L7JZI4"/>
<reference evidence="1 2" key="1">
    <citation type="journal article" date="2012" name="PLoS Pathog.">
        <title>The genome of the obligate intracellular parasite Trachipleistophora hominis: new insights into microsporidian genome dynamics and reductive evolution.</title>
        <authorList>
            <person name="Heinz E."/>
            <person name="Williams T.A."/>
            <person name="Nakjang S."/>
            <person name="Noel C.J."/>
            <person name="Swan D.C."/>
            <person name="Goldberg A.V."/>
            <person name="Harris S.R."/>
            <person name="Weinmaier T."/>
            <person name="Markert S."/>
            <person name="Becher D."/>
            <person name="Bernhardt J."/>
            <person name="Dagan T."/>
            <person name="Hacker C."/>
            <person name="Lucocq J.M."/>
            <person name="Schweder T."/>
            <person name="Rattei T."/>
            <person name="Hall N."/>
            <person name="Hirt R.P."/>
            <person name="Embley T.M."/>
        </authorList>
    </citation>
    <scope>NUCLEOTIDE SEQUENCE [LARGE SCALE GENOMIC DNA]</scope>
</reference>
<dbReference type="HOGENOM" id="CLU_012976_0_0_1"/>
<name>L7JZI4_TRAHO</name>
<evidence type="ECO:0000313" key="2">
    <source>
        <dbReference type="Proteomes" id="UP000011185"/>
    </source>
</evidence>
<dbReference type="EMBL" id="JH993809">
    <property type="protein sequence ID" value="ELQ76873.1"/>
    <property type="molecule type" value="Genomic_DNA"/>
</dbReference>
<evidence type="ECO:0000313" key="1">
    <source>
        <dbReference type="EMBL" id="ELQ76873.1"/>
    </source>
</evidence>
<dbReference type="InParanoid" id="L7JZI4"/>
<dbReference type="OrthoDB" id="583456at2759"/>
<dbReference type="VEuPathDB" id="MicrosporidiaDB:THOM_0132"/>
<proteinExistence type="predicted"/>